<organism evidence="4 5">
    <name type="scientific">Streptococcus gallinaceus</name>
    <dbReference type="NCBI Taxonomy" id="165758"/>
    <lineage>
        <taxon>Bacteria</taxon>
        <taxon>Bacillati</taxon>
        <taxon>Bacillota</taxon>
        <taxon>Bacilli</taxon>
        <taxon>Lactobacillales</taxon>
        <taxon>Streptococcaceae</taxon>
        <taxon>Streptococcus</taxon>
    </lineage>
</organism>
<evidence type="ECO:0000259" key="3">
    <source>
        <dbReference type="Pfam" id="PF19804"/>
    </source>
</evidence>
<reference evidence="4 5" key="1">
    <citation type="submission" date="2024-06" db="EMBL/GenBank/DDBJ databases">
        <title>Genomic Encyclopedia of Type Strains, Phase IV (KMG-IV): sequencing the most valuable type-strain genomes for metagenomic binning, comparative biology and taxonomic classification.</title>
        <authorList>
            <person name="Goeker M."/>
        </authorList>
    </citation>
    <scope>NUCLEOTIDE SEQUENCE [LARGE SCALE GENOMIC DNA]</scope>
    <source>
        <strain evidence="4 5">DSM 15349</strain>
    </source>
</reference>
<sequence>MKKSIYTSLILLSTASLLVACSSKETTKTSQTPKTSQVSKASSSTKADSSTVSSSSSTEAPVQTGMNIQAIQNGDYSSIAGTWQNASGDKLVFDQSGLISTGVTMVNPPKEDQGILQGGITYQSSGGGFVLLFVPKNVVIPQSHFHEGKDSTDSTRDRLVGTQVALSETILNSGTFYKVSDSTEVAPANQTLSLTQGQETINYATRILGDLGWKIIEDNYNRAEVNPFSTIQGNDNSIYLVYQNGTITTEDGTVVHQP</sequence>
<accession>A0ABV2JK62</accession>
<feature type="chain" id="PRO_5045924771" description="DUF6287 domain-containing protein" evidence="2">
    <location>
        <begin position="20"/>
        <end position="258"/>
    </location>
</feature>
<comment type="caution">
    <text evidence="4">The sequence shown here is derived from an EMBL/GenBank/DDBJ whole genome shotgun (WGS) entry which is preliminary data.</text>
</comment>
<proteinExistence type="predicted"/>
<protein>
    <recommendedName>
        <fullName evidence="3">DUF6287 domain-containing protein</fullName>
    </recommendedName>
</protein>
<name>A0ABV2JK62_9STRE</name>
<dbReference type="Proteomes" id="UP001549055">
    <property type="component" value="Unassembled WGS sequence"/>
</dbReference>
<dbReference type="Pfam" id="PF19804">
    <property type="entry name" value="DUF6287"/>
    <property type="match status" value="1"/>
</dbReference>
<evidence type="ECO:0000313" key="5">
    <source>
        <dbReference type="Proteomes" id="UP001549055"/>
    </source>
</evidence>
<dbReference type="PROSITE" id="PS51257">
    <property type="entry name" value="PROKAR_LIPOPROTEIN"/>
    <property type="match status" value="1"/>
</dbReference>
<evidence type="ECO:0000256" key="1">
    <source>
        <dbReference type="SAM" id="MobiDB-lite"/>
    </source>
</evidence>
<feature type="domain" description="DUF6287" evidence="3">
    <location>
        <begin position="65"/>
        <end position="97"/>
    </location>
</feature>
<evidence type="ECO:0000313" key="4">
    <source>
        <dbReference type="EMBL" id="MET3644302.1"/>
    </source>
</evidence>
<dbReference type="EMBL" id="JBEPMK010000003">
    <property type="protein sequence ID" value="MET3644302.1"/>
    <property type="molecule type" value="Genomic_DNA"/>
</dbReference>
<gene>
    <name evidence="4" type="ORF">ABID27_000926</name>
</gene>
<keyword evidence="5" id="KW-1185">Reference proteome</keyword>
<dbReference type="InterPro" id="IPR046254">
    <property type="entry name" value="DUF6287"/>
</dbReference>
<dbReference type="RefSeq" id="WP_354280576.1">
    <property type="nucleotide sequence ID" value="NZ_JBEPMK010000003.1"/>
</dbReference>
<feature type="compositionally biased region" description="Low complexity" evidence="1">
    <location>
        <begin position="24"/>
        <end position="57"/>
    </location>
</feature>
<keyword evidence="2" id="KW-0732">Signal</keyword>
<feature type="signal peptide" evidence="2">
    <location>
        <begin position="1"/>
        <end position="19"/>
    </location>
</feature>
<feature type="region of interest" description="Disordered" evidence="1">
    <location>
        <begin position="24"/>
        <end position="63"/>
    </location>
</feature>
<evidence type="ECO:0000256" key="2">
    <source>
        <dbReference type="SAM" id="SignalP"/>
    </source>
</evidence>